<sequence>MVRAVLSVTLSGAVWIGRVSRTNPEAEYRLLSGLPTGSGAIEVGEVAADDSAAAAAAVEDDQSVESFELLGSGPDRAIALYRTTDRKLYGLTLGAGVPPEYPVVAVDGRARMEFTTTREGVRRVVETLREREIEHELLSLTDSDTGSSVELLSDRQREVVATAIEQGYYEIPRDGTLGDVADELGIDTSTASDIIRRAEATLVDWHFDVTGPP</sequence>
<accession>A0A554NBM6</accession>
<organism evidence="4 5">
    <name type="scientific">Haloglomus irregulare</name>
    <dbReference type="NCBI Taxonomy" id="2234134"/>
    <lineage>
        <taxon>Archaea</taxon>
        <taxon>Methanobacteriati</taxon>
        <taxon>Methanobacteriota</taxon>
        <taxon>Stenosarchaea group</taxon>
        <taxon>Halobacteria</taxon>
        <taxon>Halobacteriales</taxon>
        <taxon>Natronomonadaceae</taxon>
        <taxon>Haloglomus</taxon>
    </lineage>
</organism>
<keyword evidence="5" id="KW-1185">Reference proteome</keyword>
<reference evidence="4 5" key="1">
    <citation type="submission" date="2018-06" db="EMBL/GenBank/DDBJ databases">
        <title>Natronomonas sp. F16-60 a new haloarchaeon isolated from a solar saltern of Isla Cristina, Huelva, Spain.</title>
        <authorList>
            <person name="Duran-Viseras A."/>
            <person name="Sanchez-Porro C."/>
            <person name="Ventosa A."/>
        </authorList>
    </citation>
    <scope>NUCLEOTIDE SEQUENCE [LARGE SCALE GENOMIC DNA]</scope>
    <source>
        <strain evidence="4 5">F16-60</strain>
    </source>
</reference>
<name>A0A554NBM6_9EURY</name>
<dbReference type="PANTHER" id="PTHR34236">
    <property type="entry name" value="DIMETHYL SULFOXIDE REDUCTASE TRANSCRIPTIONAL ACTIVATOR"/>
    <property type="match status" value="1"/>
</dbReference>
<feature type="domain" description="HTH bat-type" evidence="3">
    <location>
        <begin position="152"/>
        <end position="203"/>
    </location>
</feature>
<protein>
    <submittedName>
        <fullName evidence="4">Bacterio-opsin activator</fullName>
    </submittedName>
</protein>
<evidence type="ECO:0000256" key="1">
    <source>
        <dbReference type="ARBA" id="ARBA00023015"/>
    </source>
</evidence>
<proteinExistence type="predicted"/>
<dbReference type="InParanoid" id="A0A554NBM6"/>
<dbReference type="Pfam" id="PF04967">
    <property type="entry name" value="HTH_10"/>
    <property type="match status" value="1"/>
</dbReference>
<evidence type="ECO:0000259" key="3">
    <source>
        <dbReference type="Pfam" id="PF04967"/>
    </source>
</evidence>
<dbReference type="AlphaFoldDB" id="A0A554NBM6"/>
<keyword evidence="1" id="KW-0805">Transcription regulation</keyword>
<evidence type="ECO:0000313" key="4">
    <source>
        <dbReference type="EMBL" id="TSD14400.1"/>
    </source>
</evidence>
<dbReference type="OrthoDB" id="51502at2157"/>
<evidence type="ECO:0000256" key="2">
    <source>
        <dbReference type="ARBA" id="ARBA00023163"/>
    </source>
</evidence>
<dbReference type="EMBL" id="QMDX01000004">
    <property type="protein sequence ID" value="TSD14400.1"/>
    <property type="molecule type" value="Genomic_DNA"/>
</dbReference>
<dbReference type="PANTHER" id="PTHR34236:SF1">
    <property type="entry name" value="DIMETHYL SULFOXIDE REDUCTASE TRANSCRIPTIONAL ACTIVATOR"/>
    <property type="match status" value="1"/>
</dbReference>
<keyword evidence="2" id="KW-0804">Transcription</keyword>
<dbReference type="Proteomes" id="UP000319894">
    <property type="component" value="Unassembled WGS sequence"/>
</dbReference>
<comment type="caution">
    <text evidence="4">The sequence shown here is derived from an EMBL/GenBank/DDBJ whole genome shotgun (WGS) entry which is preliminary data.</text>
</comment>
<dbReference type="RefSeq" id="WP_144261851.1">
    <property type="nucleotide sequence ID" value="NZ_QMDX01000004.1"/>
</dbReference>
<evidence type="ECO:0000313" key="5">
    <source>
        <dbReference type="Proteomes" id="UP000319894"/>
    </source>
</evidence>
<dbReference type="SUPFAM" id="SSF88659">
    <property type="entry name" value="Sigma3 and sigma4 domains of RNA polymerase sigma factors"/>
    <property type="match status" value="1"/>
</dbReference>
<gene>
    <name evidence="4" type="ORF">DP107_09165</name>
</gene>
<dbReference type="InterPro" id="IPR013324">
    <property type="entry name" value="RNA_pol_sigma_r3/r4-like"/>
</dbReference>
<dbReference type="InterPro" id="IPR007050">
    <property type="entry name" value="HTH_bacterioopsin"/>
</dbReference>